<dbReference type="PANTHER" id="PTHR31111:SF58">
    <property type="entry name" value="F-BOX DOMAIN-CONTAINING PROTEIN"/>
    <property type="match status" value="1"/>
</dbReference>
<feature type="region of interest" description="Disordered" evidence="1">
    <location>
        <begin position="18"/>
        <end position="44"/>
    </location>
</feature>
<evidence type="ECO:0000313" key="3">
    <source>
        <dbReference type="Proteomes" id="UP000504610"/>
    </source>
</evidence>
<sequence length="418" mass="48242">MVTSPWVLTIGVSTMNVPEPPDLGPVGTQANKRSKTLTEPEENSSCPIPSDLIIEILSRLPAKSIARFRCVKKQWSSLIRLPYFTELFLTKSLTRPQLLFACEKDDHVFFFSSSSPQPQGSSLLTTSYYGIKVPGHCYSFDIKFSCIKGLALLRFKRVLNEHEHVSVICNPSTGQSLILPKVKTRRRIGVRSYLGYDPVERQHKVLSMTWLFYRSQWLVCEEHQVLTLGVKEPSWRKIECSITYTSSHKYHHVCIDGVLYYPARRSTGDFIIVCFDVRSEKFSFVKYTVSYAHVFESAVWKNYNGKLASLWPKTINGSCSSIRLRVLEDAEKEEWSHNTYTLPDLWRNIVGKELVRFVGVTRTKEIVFLSSDFQFLLYFDTERDTVVRVGIKGMEAVKDHRIFMFQDHVEDVKLMEVF</sequence>
<dbReference type="InterPro" id="IPR001810">
    <property type="entry name" value="F-box_dom"/>
</dbReference>
<dbReference type="RefSeq" id="XP_056846278.1">
    <property type="nucleotide sequence ID" value="XM_056990298.1"/>
</dbReference>
<dbReference type="GeneID" id="108815468"/>
<dbReference type="PANTHER" id="PTHR31111">
    <property type="entry name" value="BNAA05G37150D PROTEIN-RELATED"/>
    <property type="match status" value="1"/>
</dbReference>
<name>A0A9W3C4C7_RAPSA</name>
<evidence type="ECO:0000256" key="1">
    <source>
        <dbReference type="SAM" id="MobiDB-lite"/>
    </source>
</evidence>
<keyword evidence="3" id="KW-1185">Reference proteome</keyword>
<proteinExistence type="predicted"/>
<dbReference type="NCBIfam" id="TIGR01640">
    <property type="entry name" value="F_box_assoc_1"/>
    <property type="match status" value="1"/>
</dbReference>
<gene>
    <name evidence="4" type="primary">LOC108815468</name>
</gene>
<protein>
    <submittedName>
        <fullName evidence="4">F-box protein At2g19630</fullName>
    </submittedName>
</protein>
<organism evidence="3 4">
    <name type="scientific">Raphanus sativus</name>
    <name type="common">Radish</name>
    <name type="synonym">Raphanus raphanistrum var. sativus</name>
    <dbReference type="NCBI Taxonomy" id="3726"/>
    <lineage>
        <taxon>Eukaryota</taxon>
        <taxon>Viridiplantae</taxon>
        <taxon>Streptophyta</taxon>
        <taxon>Embryophyta</taxon>
        <taxon>Tracheophyta</taxon>
        <taxon>Spermatophyta</taxon>
        <taxon>Magnoliopsida</taxon>
        <taxon>eudicotyledons</taxon>
        <taxon>Gunneridae</taxon>
        <taxon>Pentapetalae</taxon>
        <taxon>rosids</taxon>
        <taxon>malvids</taxon>
        <taxon>Brassicales</taxon>
        <taxon>Brassicaceae</taxon>
        <taxon>Brassiceae</taxon>
        <taxon>Raphanus</taxon>
    </lineage>
</organism>
<accession>A0A9W3C4C7</accession>
<feature type="domain" description="F-box" evidence="2">
    <location>
        <begin position="48"/>
        <end position="88"/>
    </location>
</feature>
<dbReference type="KEGG" id="rsz:108815468"/>
<dbReference type="OrthoDB" id="687122at2759"/>
<reference evidence="4" key="2">
    <citation type="submission" date="2025-08" db="UniProtKB">
        <authorList>
            <consortium name="RefSeq"/>
        </authorList>
    </citation>
    <scope>IDENTIFICATION</scope>
    <source>
        <tissue evidence="4">Leaf</tissue>
    </source>
</reference>
<dbReference type="SUPFAM" id="SSF81383">
    <property type="entry name" value="F-box domain"/>
    <property type="match status" value="1"/>
</dbReference>
<dbReference type="InterPro" id="IPR013187">
    <property type="entry name" value="F-box-assoc_dom_typ3"/>
</dbReference>
<evidence type="ECO:0000259" key="2">
    <source>
        <dbReference type="SMART" id="SM00256"/>
    </source>
</evidence>
<dbReference type="Pfam" id="PF00646">
    <property type="entry name" value="F-box"/>
    <property type="match status" value="1"/>
</dbReference>
<dbReference type="CDD" id="cd22157">
    <property type="entry name" value="F-box_AtFBW1-like"/>
    <property type="match status" value="1"/>
</dbReference>
<dbReference type="Pfam" id="PF08268">
    <property type="entry name" value="FBA_3"/>
    <property type="match status" value="1"/>
</dbReference>
<dbReference type="InterPro" id="IPR017451">
    <property type="entry name" value="F-box-assoc_interact_dom"/>
</dbReference>
<reference evidence="3" key="1">
    <citation type="journal article" date="2019" name="Database">
        <title>The radish genome database (RadishGD): an integrated information resource for radish genomics.</title>
        <authorList>
            <person name="Yu H.J."/>
            <person name="Baek S."/>
            <person name="Lee Y.J."/>
            <person name="Cho A."/>
            <person name="Mun J.H."/>
        </authorList>
    </citation>
    <scope>NUCLEOTIDE SEQUENCE [LARGE SCALE GENOMIC DNA]</scope>
    <source>
        <strain evidence="3">cv. WK10039</strain>
    </source>
</reference>
<dbReference type="Gene3D" id="1.20.1280.50">
    <property type="match status" value="1"/>
</dbReference>
<dbReference type="InterPro" id="IPR036047">
    <property type="entry name" value="F-box-like_dom_sf"/>
</dbReference>
<dbReference type="AlphaFoldDB" id="A0A9W3C4C7"/>
<dbReference type="Proteomes" id="UP000504610">
    <property type="component" value="Chromosome 7"/>
</dbReference>
<evidence type="ECO:0000313" key="4">
    <source>
        <dbReference type="RefSeq" id="XP_056846278.1"/>
    </source>
</evidence>
<dbReference type="SMART" id="SM00256">
    <property type="entry name" value="FBOX"/>
    <property type="match status" value="1"/>
</dbReference>